<dbReference type="Pfam" id="PF08514">
    <property type="entry name" value="STAG"/>
    <property type="match status" value="1"/>
</dbReference>
<accession>A0ABC8U8S1</accession>
<dbReference type="Gene3D" id="1.25.10.10">
    <property type="entry name" value="Leucine-rich Repeat Variant"/>
    <property type="match status" value="1"/>
</dbReference>
<organism evidence="3 4">
    <name type="scientific">Ilex paraguariensis</name>
    <name type="common">yerba mate</name>
    <dbReference type="NCBI Taxonomy" id="185542"/>
    <lineage>
        <taxon>Eukaryota</taxon>
        <taxon>Viridiplantae</taxon>
        <taxon>Streptophyta</taxon>
        <taxon>Embryophyta</taxon>
        <taxon>Tracheophyta</taxon>
        <taxon>Spermatophyta</taxon>
        <taxon>Magnoliopsida</taxon>
        <taxon>eudicotyledons</taxon>
        <taxon>Gunneridae</taxon>
        <taxon>Pentapetalae</taxon>
        <taxon>asterids</taxon>
        <taxon>campanulids</taxon>
        <taxon>Aquifoliales</taxon>
        <taxon>Aquifoliaceae</taxon>
        <taxon>Ilex</taxon>
    </lineage>
</organism>
<protein>
    <recommendedName>
        <fullName evidence="2">SCD domain-containing protein</fullName>
    </recommendedName>
</protein>
<dbReference type="InterPro" id="IPR013721">
    <property type="entry name" value="STAG"/>
</dbReference>
<reference evidence="3 4" key="1">
    <citation type="submission" date="2024-02" db="EMBL/GenBank/DDBJ databases">
        <authorList>
            <person name="Vignale AGUSTIN F."/>
            <person name="Sosa J E."/>
            <person name="Modenutti C."/>
        </authorList>
    </citation>
    <scope>NUCLEOTIDE SEQUENCE [LARGE SCALE GENOMIC DNA]</scope>
</reference>
<dbReference type="GO" id="GO:0007062">
    <property type="term" value="P:sister chromatid cohesion"/>
    <property type="evidence" value="ECO:0007669"/>
    <property type="project" value="UniProtKB-ARBA"/>
</dbReference>
<feature type="domain" description="SCD" evidence="2">
    <location>
        <begin position="290"/>
        <end position="375"/>
    </location>
</feature>
<dbReference type="InterPro" id="IPR056396">
    <property type="entry name" value="HEAT_SCC3-SA"/>
</dbReference>
<gene>
    <name evidence="3" type="ORF">ILEXP_LOCUS47971</name>
</gene>
<feature type="compositionally biased region" description="Basic and acidic residues" evidence="1">
    <location>
        <begin position="36"/>
        <end position="47"/>
    </location>
</feature>
<evidence type="ECO:0000256" key="1">
    <source>
        <dbReference type="SAM" id="MobiDB-lite"/>
    </source>
</evidence>
<feature type="region of interest" description="Disordered" evidence="1">
    <location>
        <begin position="1"/>
        <end position="76"/>
    </location>
</feature>
<keyword evidence="4" id="KW-1185">Reference proteome</keyword>
<dbReference type="InterPro" id="IPR016024">
    <property type="entry name" value="ARM-type_fold"/>
</dbReference>
<evidence type="ECO:0000259" key="2">
    <source>
        <dbReference type="PROSITE" id="PS51425"/>
    </source>
</evidence>
<dbReference type="GO" id="GO:0005634">
    <property type="term" value="C:nucleus"/>
    <property type="evidence" value="ECO:0007669"/>
    <property type="project" value="UniProtKB-ARBA"/>
</dbReference>
<feature type="compositionally biased region" description="Basic and acidic residues" evidence="1">
    <location>
        <begin position="1003"/>
        <end position="1013"/>
    </location>
</feature>
<dbReference type="Pfam" id="PF21581">
    <property type="entry name" value="SCD"/>
    <property type="match status" value="1"/>
</dbReference>
<feature type="region of interest" description="Disordered" evidence="1">
    <location>
        <begin position="1003"/>
        <end position="1099"/>
    </location>
</feature>
<dbReference type="PROSITE" id="PS51425">
    <property type="entry name" value="SCD"/>
    <property type="match status" value="1"/>
</dbReference>
<dbReference type="PANTHER" id="PTHR11199:SF0">
    <property type="entry name" value="LD34181P-RELATED"/>
    <property type="match status" value="1"/>
</dbReference>
<feature type="region of interest" description="Disordered" evidence="1">
    <location>
        <begin position="242"/>
        <end position="263"/>
    </location>
</feature>
<dbReference type="Pfam" id="PF24571">
    <property type="entry name" value="HEAT_SCC3-SA"/>
    <property type="match status" value="1"/>
</dbReference>
<dbReference type="InterPro" id="IPR039662">
    <property type="entry name" value="Cohesin_Scc3/SA"/>
</dbReference>
<dbReference type="GO" id="GO:0005694">
    <property type="term" value="C:chromosome"/>
    <property type="evidence" value="ECO:0007669"/>
    <property type="project" value="UniProtKB-SubCell"/>
</dbReference>
<dbReference type="SUPFAM" id="SSF48371">
    <property type="entry name" value="ARM repeat"/>
    <property type="match status" value="1"/>
</dbReference>
<evidence type="ECO:0000313" key="4">
    <source>
        <dbReference type="Proteomes" id="UP001642360"/>
    </source>
</evidence>
<dbReference type="PANTHER" id="PTHR11199">
    <property type="entry name" value="STROMAL ANTIGEN"/>
    <property type="match status" value="1"/>
</dbReference>
<name>A0ABC8U8S1_9AQUA</name>
<feature type="compositionally biased region" description="Acidic residues" evidence="1">
    <location>
        <begin position="1052"/>
        <end position="1064"/>
    </location>
</feature>
<sequence>MEEEPVASETATRRSKRTRAQTRTAEHQPSTANAKGRNDHDRTSENQEEREESFDDFEEPRLRTKRNRATESATVASRKTDQSLIEVIKGNGKQIPQVVNIWVEQYEKDPKPAMVELLMMLFEACGAKYRIQEEFLDETDVDDVVVALVNLARKGEVEDYQGSKKKEFKNFKDNLVFFWDNLVAECQNGPLFDQVLFDKCMDYIIALSCTPPRIYRQVASLMGLQLVTSFINVAKMLGTQRETTQRQLNAEKKKRSEGPRVESLDKRLSETHEKITVIEEMMRKIFTGLFVHRYRDIDPEIRMSCIQSLGVWILSYPSLFLQDLYLKYLGWTLNDKSAGVRKASVLALQNLYEVDDNVPSLGLFTERFYKRMLELADDIDISVAVCAIGLVKQLLRHQLVPDEELGSLYDLLIDDPPDIRRAIGALVYDHLIAQKFHSSQSHSTGDESDSSELHLSRMLQILREFSADHILSTYVIDDVWEYMGAMKDWKRIISMVLDENPSIELTDEDATNLIRLLCSSVKKAVGEKIVPATDNRKQYYNKAQREMLENNRRDITLSMMKNYPQLLRKFMADKEKISSLVEIIVHMNLELYSLKRQEQNFKTVLQLMKEAFFKHVEKDALRSCVKAINFCSTESRGELKDFAQNKLKELEDELIAKLKSAIKDVVDGDDEYSLLVSLKRLYELQLSRPITIESLYDDMVGILQNFRSLDDEVVSFLLLNMYLHVAWCLHSIIKSDTVSETSLSSLLSRRTTLFEQLEYFLHTPPGAQDVSKGGNQLACRVCTILAEVWCLFRKTNFASTNLESLGYCPNEPILHKFWKLCEQQLCVSDDTEDDDVNREYVEETNRDAVIIAAAKLVATDAVPKEYLGPEIISHFVMHGTSISEIVKHLIAVLKKQDDDVSYIFLEALKRAYKRHLTLLSSGNDETLSSKSLMELCIYGCSNASVFLGWCGAAFCVETSYDDILDILKDVQKQTENVITDEDPSGWRPYYAFVETLSDKYAKTEGLQDEKEGVSVRGRGRPRKRRHLEGKKLFDEHSSSEEEDSISASDQDAHDEEEKQEEEEAPLIHSLRPSSKLRSLRISRERNEGLAASRTSGASS</sequence>
<dbReference type="Proteomes" id="UP001642360">
    <property type="component" value="Unassembled WGS sequence"/>
</dbReference>
<dbReference type="EMBL" id="CAUOFW020007213">
    <property type="protein sequence ID" value="CAK9178057.1"/>
    <property type="molecule type" value="Genomic_DNA"/>
</dbReference>
<feature type="compositionally biased region" description="Acidic residues" evidence="1">
    <location>
        <begin position="48"/>
        <end position="58"/>
    </location>
</feature>
<dbReference type="FunFam" id="1.25.10.10:FF:001547">
    <property type="entry name" value="Uncharacterized protein"/>
    <property type="match status" value="1"/>
</dbReference>
<feature type="compositionally biased region" description="Polar residues" evidence="1">
    <location>
        <begin position="21"/>
        <end position="33"/>
    </location>
</feature>
<evidence type="ECO:0000313" key="3">
    <source>
        <dbReference type="EMBL" id="CAK9178057.1"/>
    </source>
</evidence>
<feature type="compositionally biased region" description="Basic and acidic residues" evidence="1">
    <location>
        <begin position="1029"/>
        <end position="1039"/>
    </location>
</feature>
<dbReference type="InterPro" id="IPR011989">
    <property type="entry name" value="ARM-like"/>
</dbReference>
<dbReference type="AlphaFoldDB" id="A0ABC8U8S1"/>
<comment type="caution">
    <text evidence="3">The sequence shown here is derived from an EMBL/GenBank/DDBJ whole genome shotgun (WGS) entry which is preliminary data.</text>
</comment>
<feature type="compositionally biased region" description="Basic residues" evidence="1">
    <location>
        <begin position="1017"/>
        <end position="1028"/>
    </location>
</feature>
<proteinExistence type="predicted"/>
<dbReference type="InterPro" id="IPR020839">
    <property type="entry name" value="SCD"/>
</dbReference>
<feature type="compositionally biased region" description="Basic and acidic residues" evidence="1">
    <location>
        <begin position="249"/>
        <end position="263"/>
    </location>
</feature>